<proteinExistence type="predicted"/>
<sequence>MATLQSPGLASSKLTTSAHVILQQVAKLRQAQQLVTQPTRDRNRISHPSPEVQQTMGVAEACLTELERLVCNLVPSVEVDSFDENRRRLTEKVFGIPELLEHICLSGLSVRDLLQMQQVNKTCLSSILSSPKLLRFMALIAEPSASYSSAFAIDNVKCSGFRSFRTSLVEHADSSVSTINDRERRAFVELKATLCSPSEALPTLGPRPRTMLLYQPPIYEMTATADCCRARSTIRSATGITVGDLYEAVVAFKASHRLCPFAAIYKHDEAGNVKVGVRFSGEVPLCESEKTLLRSRRLKDACPLEYVARSPDSDFTDSSDDSEDYGDGDSRVSEPRARKRMRHYARAKLAAHNIRQAIPTFAEYLDAKKSKPKRSGGQERKVKDTAESDPAAGHATSPKTRQPGA</sequence>
<dbReference type="AlphaFoldDB" id="A0AAV9J719"/>
<feature type="region of interest" description="Disordered" evidence="1">
    <location>
        <begin position="311"/>
        <end position="340"/>
    </location>
</feature>
<organism evidence="2 3">
    <name type="scientific">Oleoguttula mirabilis</name>
    <dbReference type="NCBI Taxonomy" id="1507867"/>
    <lineage>
        <taxon>Eukaryota</taxon>
        <taxon>Fungi</taxon>
        <taxon>Dikarya</taxon>
        <taxon>Ascomycota</taxon>
        <taxon>Pezizomycotina</taxon>
        <taxon>Dothideomycetes</taxon>
        <taxon>Dothideomycetidae</taxon>
        <taxon>Mycosphaerellales</taxon>
        <taxon>Teratosphaeriaceae</taxon>
        <taxon>Oleoguttula</taxon>
    </lineage>
</organism>
<accession>A0AAV9J719</accession>
<reference evidence="2 3" key="1">
    <citation type="submission" date="2021-11" db="EMBL/GenBank/DDBJ databases">
        <title>Black yeast isolated from Biological Soil Crust.</title>
        <authorList>
            <person name="Kurbessoian T."/>
        </authorList>
    </citation>
    <scope>NUCLEOTIDE SEQUENCE [LARGE SCALE GENOMIC DNA]</scope>
    <source>
        <strain evidence="2 3">CCFEE 5522</strain>
    </source>
</reference>
<feature type="region of interest" description="Disordered" evidence="1">
    <location>
        <begin position="364"/>
        <end position="405"/>
    </location>
</feature>
<protein>
    <recommendedName>
        <fullName evidence="4">F-box domain-containing protein</fullName>
    </recommendedName>
</protein>
<comment type="caution">
    <text evidence="2">The sequence shown here is derived from an EMBL/GenBank/DDBJ whole genome shotgun (WGS) entry which is preliminary data.</text>
</comment>
<name>A0AAV9J719_9PEZI</name>
<evidence type="ECO:0000313" key="3">
    <source>
        <dbReference type="Proteomes" id="UP001324427"/>
    </source>
</evidence>
<gene>
    <name evidence="2" type="ORF">LTR36_009210</name>
</gene>
<dbReference type="Proteomes" id="UP001324427">
    <property type="component" value="Unassembled WGS sequence"/>
</dbReference>
<dbReference type="EMBL" id="JAVFHQ010000067">
    <property type="protein sequence ID" value="KAK4540464.1"/>
    <property type="molecule type" value="Genomic_DNA"/>
</dbReference>
<keyword evidence="3" id="KW-1185">Reference proteome</keyword>
<evidence type="ECO:0008006" key="4">
    <source>
        <dbReference type="Google" id="ProtNLM"/>
    </source>
</evidence>
<evidence type="ECO:0000313" key="2">
    <source>
        <dbReference type="EMBL" id="KAK4540464.1"/>
    </source>
</evidence>
<evidence type="ECO:0000256" key="1">
    <source>
        <dbReference type="SAM" id="MobiDB-lite"/>
    </source>
</evidence>
<feature type="compositionally biased region" description="Basic and acidic residues" evidence="1">
    <location>
        <begin position="376"/>
        <end position="386"/>
    </location>
</feature>
<feature type="compositionally biased region" description="Acidic residues" evidence="1">
    <location>
        <begin position="314"/>
        <end position="327"/>
    </location>
</feature>